<evidence type="ECO:0000256" key="1">
    <source>
        <dbReference type="SAM" id="Coils"/>
    </source>
</evidence>
<dbReference type="OrthoDB" id="2423674at2759"/>
<proteinExistence type="predicted"/>
<feature type="compositionally biased region" description="Polar residues" evidence="2">
    <location>
        <begin position="176"/>
        <end position="187"/>
    </location>
</feature>
<dbReference type="AlphaFoldDB" id="A0A397G4C4"/>
<accession>A0A397G4C4</accession>
<keyword evidence="1" id="KW-0175">Coiled coil</keyword>
<feature type="coiled-coil region" evidence="1">
    <location>
        <begin position="29"/>
        <end position="70"/>
    </location>
</feature>
<feature type="compositionally biased region" description="Polar residues" evidence="2">
    <location>
        <begin position="107"/>
        <end position="124"/>
    </location>
</feature>
<reference evidence="3 4" key="1">
    <citation type="submission" date="2018-08" db="EMBL/GenBank/DDBJ databases">
        <title>Genome and evolution of the arbuscular mycorrhizal fungus Diversispora epigaea (formerly Glomus versiforme) and its bacterial endosymbionts.</title>
        <authorList>
            <person name="Sun X."/>
            <person name="Fei Z."/>
            <person name="Harrison M."/>
        </authorList>
    </citation>
    <scope>NUCLEOTIDE SEQUENCE [LARGE SCALE GENOMIC DNA]</scope>
    <source>
        <strain evidence="3 4">IT104</strain>
    </source>
</reference>
<comment type="caution">
    <text evidence="3">The sequence shown here is derived from an EMBL/GenBank/DDBJ whole genome shotgun (WGS) entry which is preliminary data.</text>
</comment>
<feature type="compositionally biased region" description="Low complexity" evidence="2">
    <location>
        <begin position="188"/>
        <end position="207"/>
    </location>
</feature>
<protein>
    <submittedName>
        <fullName evidence="3">Uncharacterized protein</fullName>
    </submittedName>
</protein>
<dbReference type="EMBL" id="PQFF01000534">
    <property type="protein sequence ID" value="RHZ45881.1"/>
    <property type="molecule type" value="Genomic_DNA"/>
</dbReference>
<evidence type="ECO:0000313" key="4">
    <source>
        <dbReference type="Proteomes" id="UP000266861"/>
    </source>
</evidence>
<sequence length="579" mass="66349">MSSELALLRQENAKLMGENTMLMVKIVELEQIVKEKNKLEVRIVELEQTTKLSQTENSELKDRITKLEQKQPRVITNEISVTSLPQDIIDDNTPEINSDDTPKQIDDTSNSDICQESETQCSTSPIHTEWAEPRVEDSSTLLEGKEIIEFLESQDKERVSNLMRERNREKKLLRNNGKSPDSLSYETSHNQDLSSDNNSSEQSNSSCVIKTVTVETEVSEETKKVNQKQDSIVARNNELTSSEIKISYNQKVEQGLICKLLEFIAEGSHKLARSNDTMILQNLYLISGKQISGTLFHNNDMTSGDNLIPDSSPYLAHLFSKAEKTGRKEKLQWYCYSEKCEKKVSTLNSENNISNQMARTQIYDKMMKYLPEIKREYLRKKTQKAKTIYTLFKGIGKDKIRLVSYSADAISRLTDTQVQNIIKLYTDELDKTKSQKLIGVNNCSRVYDLTEIVESQISNSKTKILSETKVSMPVKPQASDASSILKTKASMPFMSPPETKTLQNNPVYTHAYFRRKVLDQYPDIFYEFNDENIDYYGITDEASCPLCKLDHDDEEGIKGEYKDETYYIKCEQHEIQITA</sequence>
<evidence type="ECO:0000256" key="2">
    <source>
        <dbReference type="SAM" id="MobiDB-lite"/>
    </source>
</evidence>
<gene>
    <name evidence="3" type="ORF">Glove_645g52</name>
</gene>
<organism evidence="3 4">
    <name type="scientific">Diversispora epigaea</name>
    <dbReference type="NCBI Taxonomy" id="1348612"/>
    <lineage>
        <taxon>Eukaryota</taxon>
        <taxon>Fungi</taxon>
        <taxon>Fungi incertae sedis</taxon>
        <taxon>Mucoromycota</taxon>
        <taxon>Glomeromycotina</taxon>
        <taxon>Glomeromycetes</taxon>
        <taxon>Diversisporales</taxon>
        <taxon>Diversisporaceae</taxon>
        <taxon>Diversispora</taxon>
    </lineage>
</organism>
<keyword evidence="4" id="KW-1185">Reference proteome</keyword>
<dbReference type="Proteomes" id="UP000266861">
    <property type="component" value="Unassembled WGS sequence"/>
</dbReference>
<feature type="region of interest" description="Disordered" evidence="2">
    <location>
        <begin position="164"/>
        <end position="207"/>
    </location>
</feature>
<name>A0A397G4C4_9GLOM</name>
<evidence type="ECO:0000313" key="3">
    <source>
        <dbReference type="EMBL" id="RHZ45881.1"/>
    </source>
</evidence>
<feature type="region of interest" description="Disordered" evidence="2">
    <location>
        <begin position="88"/>
        <end position="124"/>
    </location>
</feature>